<accession>A0ABQ1H4E2</accession>
<name>A0ABQ1H4E2_9SPHN</name>
<sequence length="103" mass="10554">MSRGPDAGTLVARAIEHDARRAGCAMVLALAESSRWASATFVGARHGLALDGPDDAAFAHWLAGLPEADLPIRGHVIADLAIVSVARAAGRATASLEALTVET</sequence>
<evidence type="ECO:0000313" key="1">
    <source>
        <dbReference type="EMBL" id="GGA58340.1"/>
    </source>
</evidence>
<dbReference type="Proteomes" id="UP000618591">
    <property type="component" value="Unassembled WGS sequence"/>
</dbReference>
<keyword evidence="2" id="KW-1185">Reference proteome</keyword>
<comment type="caution">
    <text evidence="1">The sequence shown here is derived from an EMBL/GenBank/DDBJ whole genome shotgun (WGS) entry which is preliminary data.</text>
</comment>
<proteinExistence type="predicted"/>
<gene>
    <name evidence="1" type="ORF">GCM10011395_30760</name>
</gene>
<reference evidence="2" key="1">
    <citation type="journal article" date="2019" name="Int. J. Syst. Evol. Microbiol.">
        <title>The Global Catalogue of Microorganisms (GCM) 10K type strain sequencing project: providing services to taxonomists for standard genome sequencing and annotation.</title>
        <authorList>
            <consortium name="The Broad Institute Genomics Platform"/>
            <consortium name="The Broad Institute Genome Sequencing Center for Infectious Disease"/>
            <person name="Wu L."/>
            <person name="Ma J."/>
        </authorList>
    </citation>
    <scope>NUCLEOTIDE SEQUENCE [LARGE SCALE GENOMIC DNA]</scope>
    <source>
        <strain evidence="2">CGMCC 1.10106</strain>
    </source>
</reference>
<evidence type="ECO:0008006" key="3">
    <source>
        <dbReference type="Google" id="ProtNLM"/>
    </source>
</evidence>
<evidence type="ECO:0000313" key="2">
    <source>
        <dbReference type="Proteomes" id="UP000618591"/>
    </source>
</evidence>
<dbReference type="EMBL" id="BMDW01000023">
    <property type="protein sequence ID" value="GGA58340.1"/>
    <property type="molecule type" value="Genomic_DNA"/>
</dbReference>
<dbReference type="RefSeq" id="WP_188449048.1">
    <property type="nucleotide sequence ID" value="NZ_BMDW01000023.1"/>
</dbReference>
<protein>
    <recommendedName>
        <fullName evidence="3">GNAT family N-acetyltransferase</fullName>
    </recommendedName>
</protein>
<organism evidence="1 2">
    <name type="scientific">Sphingomonas psychrolutea</name>
    <dbReference type="NCBI Taxonomy" id="1259676"/>
    <lineage>
        <taxon>Bacteria</taxon>
        <taxon>Pseudomonadati</taxon>
        <taxon>Pseudomonadota</taxon>
        <taxon>Alphaproteobacteria</taxon>
        <taxon>Sphingomonadales</taxon>
        <taxon>Sphingomonadaceae</taxon>
        <taxon>Sphingomonas</taxon>
    </lineage>
</organism>